<keyword evidence="2" id="KW-0378">Hydrolase</keyword>
<dbReference type="PANTHER" id="PTHR43798">
    <property type="entry name" value="MONOACYLGLYCEROL LIPASE"/>
    <property type="match status" value="1"/>
</dbReference>
<evidence type="ECO:0000313" key="2">
    <source>
        <dbReference type="EMBL" id="GAA1866891.1"/>
    </source>
</evidence>
<dbReference type="PANTHER" id="PTHR43798:SF33">
    <property type="entry name" value="HYDROLASE, PUTATIVE (AFU_ORTHOLOGUE AFUA_2G14860)-RELATED"/>
    <property type="match status" value="1"/>
</dbReference>
<organism evidence="2 3">
    <name type="scientific">Pseudonocardia ailaonensis</name>
    <dbReference type="NCBI Taxonomy" id="367279"/>
    <lineage>
        <taxon>Bacteria</taxon>
        <taxon>Bacillati</taxon>
        <taxon>Actinomycetota</taxon>
        <taxon>Actinomycetes</taxon>
        <taxon>Pseudonocardiales</taxon>
        <taxon>Pseudonocardiaceae</taxon>
        <taxon>Pseudonocardia</taxon>
    </lineage>
</organism>
<reference evidence="2 3" key="1">
    <citation type="journal article" date="2019" name="Int. J. Syst. Evol. Microbiol.">
        <title>The Global Catalogue of Microorganisms (GCM) 10K type strain sequencing project: providing services to taxonomists for standard genome sequencing and annotation.</title>
        <authorList>
            <consortium name="The Broad Institute Genomics Platform"/>
            <consortium name="The Broad Institute Genome Sequencing Center for Infectious Disease"/>
            <person name="Wu L."/>
            <person name="Ma J."/>
        </authorList>
    </citation>
    <scope>NUCLEOTIDE SEQUENCE [LARGE SCALE GENOMIC DNA]</scope>
    <source>
        <strain evidence="2 3">JCM 16009</strain>
    </source>
</reference>
<dbReference type="RefSeq" id="WP_344422990.1">
    <property type="nucleotide sequence ID" value="NZ_BAAAQK010000022.1"/>
</dbReference>
<sequence>MSWALEERRVRVGRLGLNVLDARREGTDGGRTLLMLHGMGAHGDAWRPVLRDLQGVDRVLCPDHRGHGRSDWSRDGYWLRDYAADARGLLDELGIGEVGVVGHSLGARVAMVLAPQLDGRLTSLALLDTGPEVSRAAAQQALAQGTAKQTTPGYGSEEKLTAALRAEHPDFADEQIDIRARLLYRLNWADKLVLRGDPEVYWLLGRAGLAEVDDMWAGLRATKAPALVLRATKSFLLDAELGGRMVEALPQGRYTELELGHFMHYEDPALIARTLNAFRADLG</sequence>
<dbReference type="InterPro" id="IPR029058">
    <property type="entry name" value="AB_hydrolase_fold"/>
</dbReference>
<proteinExistence type="predicted"/>
<dbReference type="InterPro" id="IPR000073">
    <property type="entry name" value="AB_hydrolase_1"/>
</dbReference>
<dbReference type="GO" id="GO:0016787">
    <property type="term" value="F:hydrolase activity"/>
    <property type="evidence" value="ECO:0007669"/>
    <property type="project" value="UniProtKB-KW"/>
</dbReference>
<evidence type="ECO:0000313" key="3">
    <source>
        <dbReference type="Proteomes" id="UP001500449"/>
    </source>
</evidence>
<name>A0ABN2NG49_9PSEU</name>
<keyword evidence="3" id="KW-1185">Reference proteome</keyword>
<dbReference type="Proteomes" id="UP001500449">
    <property type="component" value="Unassembled WGS sequence"/>
</dbReference>
<dbReference type="Pfam" id="PF00561">
    <property type="entry name" value="Abhydrolase_1"/>
    <property type="match status" value="1"/>
</dbReference>
<protein>
    <submittedName>
        <fullName evidence="2">Alpha/beta fold hydrolase</fullName>
    </submittedName>
</protein>
<comment type="caution">
    <text evidence="2">The sequence shown here is derived from an EMBL/GenBank/DDBJ whole genome shotgun (WGS) entry which is preliminary data.</text>
</comment>
<dbReference type="Gene3D" id="3.40.50.1820">
    <property type="entry name" value="alpha/beta hydrolase"/>
    <property type="match status" value="1"/>
</dbReference>
<feature type="domain" description="AB hydrolase-1" evidence="1">
    <location>
        <begin position="32"/>
        <end position="268"/>
    </location>
</feature>
<dbReference type="SUPFAM" id="SSF53474">
    <property type="entry name" value="alpha/beta-Hydrolases"/>
    <property type="match status" value="1"/>
</dbReference>
<gene>
    <name evidence="2" type="ORF">GCM10009836_54150</name>
</gene>
<dbReference type="InterPro" id="IPR050266">
    <property type="entry name" value="AB_hydrolase_sf"/>
</dbReference>
<dbReference type="EMBL" id="BAAAQK010000022">
    <property type="protein sequence ID" value="GAA1866891.1"/>
    <property type="molecule type" value="Genomic_DNA"/>
</dbReference>
<accession>A0ABN2NG49</accession>
<evidence type="ECO:0000259" key="1">
    <source>
        <dbReference type="Pfam" id="PF00561"/>
    </source>
</evidence>